<evidence type="ECO:0000313" key="3">
    <source>
        <dbReference type="Proteomes" id="UP000438991"/>
    </source>
</evidence>
<sequence>MNIPLDNVQAFGKDSMDAAMKSFGAVSKSMQAIAAETVDYSKKSFEQGTAVLEKMVGAKSLDTIFDLQSSYLKSSYEGFIAQSNRMSELYADLAKDLYKPFEGFAGKFSVPGFGKPAGG</sequence>
<evidence type="ECO:0000313" key="2">
    <source>
        <dbReference type="EMBL" id="MTW17355.1"/>
    </source>
</evidence>
<name>A0A327KEG9_9BRAD</name>
<evidence type="ECO:0000259" key="1">
    <source>
        <dbReference type="Pfam" id="PF09361"/>
    </source>
</evidence>
<feature type="domain" description="Phasin" evidence="1">
    <location>
        <begin position="8"/>
        <end position="102"/>
    </location>
</feature>
<dbReference type="AlphaFoldDB" id="A0A327KEG9"/>
<reference evidence="2 3" key="1">
    <citation type="submission" date="2019-11" db="EMBL/GenBank/DDBJ databases">
        <title>Whole-genome sequence of Rhodoplanes serenus DSM 18633, type strain.</title>
        <authorList>
            <person name="Kyndt J.A."/>
            <person name="Meyer T.E."/>
        </authorList>
    </citation>
    <scope>NUCLEOTIDE SEQUENCE [LARGE SCALE GENOMIC DNA]</scope>
    <source>
        <strain evidence="2 3">DSM 18633</strain>
    </source>
</reference>
<dbReference type="RefSeq" id="WP_111383676.1">
    <property type="nucleotide sequence ID" value="NZ_NPEW01000011.1"/>
</dbReference>
<comment type="caution">
    <text evidence="2">The sequence shown here is derived from an EMBL/GenBank/DDBJ whole genome shotgun (WGS) entry which is preliminary data.</text>
</comment>
<organism evidence="2 3">
    <name type="scientific">Rhodoplanes serenus</name>
    <dbReference type="NCBI Taxonomy" id="200615"/>
    <lineage>
        <taxon>Bacteria</taxon>
        <taxon>Pseudomonadati</taxon>
        <taxon>Pseudomonadota</taxon>
        <taxon>Alphaproteobacteria</taxon>
        <taxon>Hyphomicrobiales</taxon>
        <taxon>Nitrobacteraceae</taxon>
        <taxon>Rhodoplanes</taxon>
    </lineage>
</organism>
<protein>
    <submittedName>
        <fullName evidence="2">Phasin family protein</fullName>
    </submittedName>
</protein>
<dbReference type="EMBL" id="WNKV01000010">
    <property type="protein sequence ID" value="MTW17355.1"/>
    <property type="molecule type" value="Genomic_DNA"/>
</dbReference>
<proteinExistence type="predicted"/>
<gene>
    <name evidence="2" type="ORF">GJ689_14195</name>
</gene>
<dbReference type="Pfam" id="PF09361">
    <property type="entry name" value="Phasin_2"/>
    <property type="match status" value="1"/>
</dbReference>
<dbReference type="InterPro" id="IPR018968">
    <property type="entry name" value="Phasin"/>
</dbReference>
<accession>A0A327KEG9</accession>
<dbReference type="Proteomes" id="UP000438991">
    <property type="component" value="Unassembled WGS sequence"/>
</dbReference>